<evidence type="ECO:0008006" key="3">
    <source>
        <dbReference type="Google" id="ProtNLM"/>
    </source>
</evidence>
<gene>
    <name evidence="1" type="ORF">K1F36_14945</name>
</gene>
<evidence type="ECO:0000313" key="2">
    <source>
        <dbReference type="Proteomes" id="UP001196136"/>
    </source>
</evidence>
<dbReference type="Proteomes" id="UP001196136">
    <property type="component" value="Unassembled WGS sequence"/>
</dbReference>
<reference evidence="1 2" key="1">
    <citation type="submission" date="2021-08" db="EMBL/GenBank/DDBJ databases">
        <title>Muricauda profundi sp. nov., a marine bacterium isolated from deep seawater of the Mariana Trench.</title>
        <authorList>
            <person name="Wei Y."/>
        </authorList>
    </citation>
    <scope>NUCLEOTIDE SEQUENCE [LARGE SCALE GENOMIC DNA]</scope>
    <source>
        <strain evidence="1 2">W52</strain>
    </source>
</reference>
<sequence>MENNIIDVLNKILTNTLDYKQVLQKLADSITHPPTTDKLNQLEDIAEKETEKLIRIVSDLGGDVESSERLTDQKAIYWFPRPLPDVGDNASVWASLIKAERNKEVDYKSLLEHQEIDRKTKNVLKSHLKKTESNIRDFQSILYEME</sequence>
<organism evidence="1 2">
    <name type="scientific">Flagellimonas abyssi</name>
    <dbReference type="NCBI Taxonomy" id="2864871"/>
    <lineage>
        <taxon>Bacteria</taxon>
        <taxon>Pseudomonadati</taxon>
        <taxon>Bacteroidota</taxon>
        <taxon>Flavobacteriia</taxon>
        <taxon>Flavobacteriales</taxon>
        <taxon>Flavobacteriaceae</taxon>
        <taxon>Flagellimonas</taxon>
    </lineage>
</organism>
<evidence type="ECO:0000313" key="1">
    <source>
        <dbReference type="EMBL" id="MBW8201124.1"/>
    </source>
</evidence>
<protein>
    <recommendedName>
        <fullName evidence="3">DUF2383 domain-containing protein</fullName>
    </recommendedName>
</protein>
<name>A0ABS7EVW8_9FLAO</name>
<dbReference type="RefSeq" id="WP_220114563.1">
    <property type="nucleotide sequence ID" value="NZ_JAHZSV010000024.1"/>
</dbReference>
<comment type="caution">
    <text evidence="1">The sequence shown here is derived from an EMBL/GenBank/DDBJ whole genome shotgun (WGS) entry which is preliminary data.</text>
</comment>
<proteinExistence type="predicted"/>
<keyword evidence="2" id="KW-1185">Reference proteome</keyword>
<dbReference type="EMBL" id="JAHZSV010000024">
    <property type="protein sequence ID" value="MBW8201124.1"/>
    <property type="molecule type" value="Genomic_DNA"/>
</dbReference>
<dbReference type="InterPro" id="IPR012347">
    <property type="entry name" value="Ferritin-like"/>
</dbReference>
<dbReference type="Gene3D" id="1.20.1260.10">
    <property type="match status" value="1"/>
</dbReference>
<accession>A0ABS7EVW8</accession>